<evidence type="ECO:0000313" key="6">
    <source>
        <dbReference type="EMBL" id="EHR42567.1"/>
    </source>
</evidence>
<protein>
    <recommendedName>
        <fullName evidence="5">ABC1 atypical kinase-like domain-containing protein</fullName>
    </recommendedName>
</protein>
<dbReference type="InterPro" id="IPR034646">
    <property type="entry name" value="ADCK3_dom"/>
</dbReference>
<dbReference type="STRING" id="1129374.AJE_00220"/>
<dbReference type="SUPFAM" id="SSF56112">
    <property type="entry name" value="Protein kinase-like (PK-like)"/>
    <property type="match status" value="1"/>
</dbReference>
<dbReference type="CDD" id="cd13970">
    <property type="entry name" value="ABC1_ADCK3"/>
    <property type="match status" value="1"/>
</dbReference>
<organism evidence="6 7">
    <name type="scientific">Alishewanella jeotgali KCTC 22429</name>
    <dbReference type="NCBI Taxonomy" id="1129374"/>
    <lineage>
        <taxon>Bacteria</taxon>
        <taxon>Pseudomonadati</taxon>
        <taxon>Pseudomonadota</taxon>
        <taxon>Gammaproteobacteria</taxon>
        <taxon>Alteromonadales</taxon>
        <taxon>Alteromonadaceae</taxon>
        <taxon>Alishewanella</taxon>
    </lineage>
</organism>
<reference evidence="6 7" key="1">
    <citation type="journal article" date="2012" name="J. Bacteriol.">
        <title>Genome Sequence of Extracellular-Protease-Producing Alishewanella jeotgali Isolated from Traditional Korean Fermented Seafood.</title>
        <authorList>
            <person name="Jung J."/>
            <person name="Chun J."/>
            <person name="Park W."/>
        </authorList>
    </citation>
    <scope>NUCLEOTIDE SEQUENCE [LARGE SCALE GENOMIC DNA]</scope>
    <source>
        <strain evidence="6 7">KCTC 22429</strain>
    </source>
</reference>
<evidence type="ECO:0000256" key="4">
    <source>
        <dbReference type="ARBA" id="ARBA00022840"/>
    </source>
</evidence>
<evidence type="ECO:0000256" key="1">
    <source>
        <dbReference type="ARBA" id="ARBA00009670"/>
    </source>
</evidence>
<proteinExistence type="inferred from homology"/>
<evidence type="ECO:0000259" key="5">
    <source>
        <dbReference type="Pfam" id="PF03109"/>
    </source>
</evidence>
<dbReference type="eggNOG" id="COG0661">
    <property type="taxonomic scope" value="Bacteria"/>
</dbReference>
<keyword evidence="7" id="KW-1185">Reference proteome</keyword>
<dbReference type="PATRIC" id="fig|1129374.4.peg.44"/>
<dbReference type="InterPro" id="IPR004147">
    <property type="entry name" value="ABC1_dom"/>
</dbReference>
<dbReference type="InterPro" id="IPR051409">
    <property type="entry name" value="Atypical_kinase_ADCK"/>
</dbReference>
<comment type="caution">
    <text evidence="6">The sequence shown here is derived from an EMBL/GenBank/DDBJ whole genome shotgun (WGS) entry which is preliminary data.</text>
</comment>
<evidence type="ECO:0000256" key="2">
    <source>
        <dbReference type="ARBA" id="ARBA00022679"/>
    </source>
</evidence>
<accession>H3Z9P3</accession>
<dbReference type="EMBL" id="AHTH01000002">
    <property type="protein sequence ID" value="EHR42567.1"/>
    <property type="molecule type" value="Genomic_DNA"/>
</dbReference>
<dbReference type="InterPro" id="IPR011009">
    <property type="entry name" value="Kinase-like_dom_sf"/>
</dbReference>
<keyword evidence="2" id="KW-0808">Transferase</keyword>
<name>H3Z9P3_9ALTE</name>
<dbReference type="Proteomes" id="UP000012046">
    <property type="component" value="Unassembled WGS sequence"/>
</dbReference>
<dbReference type="GO" id="GO:0006744">
    <property type="term" value="P:ubiquinone biosynthetic process"/>
    <property type="evidence" value="ECO:0007669"/>
    <property type="project" value="TreeGrafter"/>
</dbReference>
<dbReference type="AlphaFoldDB" id="H3Z9P3"/>
<dbReference type="GO" id="GO:0016740">
    <property type="term" value="F:transferase activity"/>
    <property type="evidence" value="ECO:0007669"/>
    <property type="project" value="UniProtKB-KW"/>
</dbReference>
<sequence>MLAEGARQLVKGQLPAKQDLLLTPGNVKRVAEQLAHLRGAAMKIGQLLSMDAGDLLPPALTEILARLRASANPMPAKQLAQVLLQEWGDNWQRHFADFTFVPMAAASIGQVHQAYHDNGKRLAVKIQYPGVRQSIDSDVDNVATLLRLSGLLPKGVDYQSLLEEAKQQLKHEADYLLEARYLSRYGQLLATSPDYQVPTVFPELSTVNILVMSYVEGAHIESLAQASQAERDRVMTLLFQLLFRELFEFRLVQTDPNFANYLYDSRRQQLVLLDFGACREYSADFSDGYRALFGAALKNDKANIETALQQIGFFSQHIVESQKVAVLELVALACEPLKQPHAFDFGASDLANRLREAGMALSMKQNYWHTPPADAIFLHRKIGGLYLLAARLKARVNLQAILHPYLV</sequence>
<evidence type="ECO:0000313" key="7">
    <source>
        <dbReference type="Proteomes" id="UP000012046"/>
    </source>
</evidence>
<gene>
    <name evidence="6" type="ORF">AJE_00220</name>
</gene>
<dbReference type="Pfam" id="PF03109">
    <property type="entry name" value="ABC1"/>
    <property type="match status" value="1"/>
</dbReference>
<dbReference type="PANTHER" id="PTHR43851:SF3">
    <property type="entry name" value="COENZYME Q8"/>
    <property type="match status" value="1"/>
</dbReference>
<feature type="domain" description="ABC1 atypical kinase-like" evidence="5">
    <location>
        <begin position="67"/>
        <end position="305"/>
    </location>
</feature>
<evidence type="ECO:0000256" key="3">
    <source>
        <dbReference type="ARBA" id="ARBA00022741"/>
    </source>
</evidence>
<dbReference type="PANTHER" id="PTHR43851">
    <property type="match status" value="1"/>
</dbReference>
<keyword evidence="3" id="KW-0547">Nucleotide-binding</keyword>
<keyword evidence="4" id="KW-0067">ATP-binding</keyword>
<comment type="similarity">
    <text evidence="1">Belongs to the protein kinase superfamily. ADCK protein kinase family.</text>
</comment>
<dbReference type="GO" id="GO:0005524">
    <property type="term" value="F:ATP binding"/>
    <property type="evidence" value="ECO:0007669"/>
    <property type="project" value="UniProtKB-KW"/>
</dbReference>